<keyword evidence="2" id="KW-0812">Transmembrane</keyword>
<dbReference type="Pfam" id="PF14257">
    <property type="entry name" value="DUF4349"/>
    <property type="match status" value="1"/>
</dbReference>
<dbReference type="AlphaFoldDB" id="A0A6J4S9A5"/>
<organism evidence="4">
    <name type="scientific">uncultured Rubrobacteraceae bacterium</name>
    <dbReference type="NCBI Taxonomy" id="349277"/>
    <lineage>
        <taxon>Bacteria</taxon>
        <taxon>Bacillati</taxon>
        <taxon>Actinomycetota</taxon>
        <taxon>Rubrobacteria</taxon>
        <taxon>Rubrobacterales</taxon>
        <taxon>Rubrobacteraceae</taxon>
        <taxon>environmental samples</taxon>
    </lineage>
</organism>
<dbReference type="InterPro" id="IPR025645">
    <property type="entry name" value="DUF4349"/>
</dbReference>
<feature type="domain" description="DUF4349" evidence="3">
    <location>
        <begin position="128"/>
        <end position="331"/>
    </location>
</feature>
<gene>
    <name evidence="4" type="ORF">AVDCRST_MAG25-3486</name>
</gene>
<feature type="transmembrane region" description="Helical" evidence="2">
    <location>
        <begin position="306"/>
        <end position="327"/>
    </location>
</feature>
<accession>A0A6J4S9A5</accession>
<feature type="region of interest" description="Disordered" evidence="1">
    <location>
        <begin position="59"/>
        <end position="113"/>
    </location>
</feature>
<sequence>MYRFLSSGGDNSLAPGCRVRVLGRPSPGAKSAACVPGLATKSLLLLLLALVVASCGGRGGEEGSARSAGPSAGYADEASPEPGLEAPPGSGAEGKATAGAAASSSASPAGSRVGAQGGAVLPGFDGEKIVKTAELGLRSTNVRGDASRAQEVAARFGGRVTSSRIDGGGDTASADLVLSVPSPEFEGALDELRGLGEVATDTVGGEDVTEEFVDLESRERNLLAAEESLLRLYEKATSVDDALSIERELTNLRGQVEVVQGRIQFLKDRTTTSRISLTIQPVEKPVEPRSALEPARVVSAAWNASLRFLGTVAAACISVVVFGWWLAPPLLAAGLWWTRRSSGHPGPTQNP</sequence>
<keyword evidence="2" id="KW-0472">Membrane</keyword>
<keyword evidence="2" id="KW-1133">Transmembrane helix</keyword>
<proteinExistence type="predicted"/>
<protein>
    <recommendedName>
        <fullName evidence="3">DUF4349 domain-containing protein</fullName>
    </recommendedName>
</protein>
<reference evidence="4" key="1">
    <citation type="submission" date="2020-02" db="EMBL/GenBank/DDBJ databases">
        <authorList>
            <person name="Meier V. D."/>
        </authorList>
    </citation>
    <scope>NUCLEOTIDE SEQUENCE</scope>
    <source>
        <strain evidence="4">AVDCRST_MAG25</strain>
    </source>
</reference>
<evidence type="ECO:0000313" key="4">
    <source>
        <dbReference type="EMBL" id="CAA9493313.1"/>
    </source>
</evidence>
<name>A0A6J4S9A5_9ACTN</name>
<evidence type="ECO:0000256" key="1">
    <source>
        <dbReference type="SAM" id="MobiDB-lite"/>
    </source>
</evidence>
<evidence type="ECO:0000259" key="3">
    <source>
        <dbReference type="Pfam" id="PF14257"/>
    </source>
</evidence>
<evidence type="ECO:0000256" key="2">
    <source>
        <dbReference type="SAM" id="Phobius"/>
    </source>
</evidence>
<dbReference type="EMBL" id="CADCVI010000240">
    <property type="protein sequence ID" value="CAA9493313.1"/>
    <property type="molecule type" value="Genomic_DNA"/>
</dbReference>
<feature type="compositionally biased region" description="Low complexity" evidence="1">
    <location>
        <begin position="89"/>
        <end position="113"/>
    </location>
</feature>